<dbReference type="PROSITE" id="PS51257">
    <property type="entry name" value="PROKAR_LIPOPROTEIN"/>
    <property type="match status" value="1"/>
</dbReference>
<feature type="domain" description="Solute-binding protein family 5" evidence="3">
    <location>
        <begin position="90"/>
        <end position="443"/>
    </location>
</feature>
<dbReference type="GO" id="GO:1904680">
    <property type="term" value="F:peptide transmembrane transporter activity"/>
    <property type="evidence" value="ECO:0007669"/>
    <property type="project" value="TreeGrafter"/>
</dbReference>
<dbReference type="Gene3D" id="3.10.105.10">
    <property type="entry name" value="Dipeptide-binding Protein, Domain 3"/>
    <property type="match status" value="1"/>
</dbReference>
<protein>
    <submittedName>
        <fullName evidence="4">Peptide/nickel transport system substrate-binding protein</fullName>
    </submittedName>
</protein>
<dbReference type="EMBL" id="FWYC01000007">
    <property type="protein sequence ID" value="SMC96246.1"/>
    <property type="molecule type" value="Genomic_DNA"/>
</dbReference>
<organism evidence="4 5">
    <name type="scientific">Lentzea albidocapillata</name>
    <dbReference type="NCBI Taxonomy" id="40571"/>
    <lineage>
        <taxon>Bacteria</taxon>
        <taxon>Bacillati</taxon>
        <taxon>Actinomycetota</taxon>
        <taxon>Actinomycetes</taxon>
        <taxon>Pseudonocardiales</taxon>
        <taxon>Pseudonocardiaceae</taxon>
        <taxon>Lentzea</taxon>
    </lineage>
</organism>
<dbReference type="STRING" id="40571.SAMN05660733_02975"/>
<dbReference type="eggNOG" id="COG0747">
    <property type="taxonomic scope" value="Bacteria"/>
</dbReference>
<dbReference type="RefSeq" id="WP_030477372.1">
    <property type="nucleotide sequence ID" value="NZ_FWYC01000007.1"/>
</dbReference>
<dbReference type="GO" id="GO:0042597">
    <property type="term" value="C:periplasmic space"/>
    <property type="evidence" value="ECO:0007669"/>
    <property type="project" value="UniProtKB-ARBA"/>
</dbReference>
<dbReference type="InterPro" id="IPR000914">
    <property type="entry name" value="SBP_5_dom"/>
</dbReference>
<sequence>MIVSRKARRRGLALAVVAVFALAGCTGGNAASTAPPPNSEADIDPDAILRFSSAAPLPLLDPVLQPSYGLQGYLALVYDRLTMIDKDNRVIPGLATEWKFAPDGTHLEVKLRSDVKFHDGTVFDAAAVKANIDRGKNFPGSTVKAALADITAVEVVDPTTVRLALAKGTGVQLPSSLATNAGMMVSPKAIGDPASDLSSKPGNAGSGPYVVSEFVPQEKLVVKKAPGYWDPKAGRLAGIQLERVPEASTRLKGVQTGQTDLSYVSSANDLAQAKQLSETGQLNFLPVTYRNVIGVYLRAGRGDLVKPEVRQAIAHAIDPEAVNALFSGMCAPHRQLHPDGEWPAIKNYKYPYGFDAAKAKSLVTAAGGAKVDITFAAGTNAEQPANVVQGALAAAGIDANLNPVPNSESEARFIAGDFELLVASSMSPKIDPADTVNTFLLGTYKLAAKPALVQDLAAEAGDPALSQEQRAPLYERIWATTLEEAWYVPICRLTNAAISNNKVMFVDDVPWADIGIWDLRNVAMRKG</sequence>
<dbReference type="OrthoDB" id="9803988at2"/>
<evidence type="ECO:0000313" key="4">
    <source>
        <dbReference type="EMBL" id="SMC96246.1"/>
    </source>
</evidence>
<dbReference type="InterPro" id="IPR030678">
    <property type="entry name" value="Peptide/Ni-bd"/>
</dbReference>
<dbReference type="GO" id="GO:0043190">
    <property type="term" value="C:ATP-binding cassette (ABC) transporter complex"/>
    <property type="evidence" value="ECO:0007669"/>
    <property type="project" value="InterPro"/>
</dbReference>
<dbReference type="PANTHER" id="PTHR30290:SF38">
    <property type="entry name" value="D,D-DIPEPTIDE-BINDING PERIPLASMIC PROTEIN DDPA-RELATED"/>
    <property type="match status" value="1"/>
</dbReference>
<accession>A0A1W2DGZ0</accession>
<reference evidence="5" key="1">
    <citation type="submission" date="2017-04" db="EMBL/GenBank/DDBJ databases">
        <authorList>
            <person name="Varghese N."/>
            <person name="Submissions S."/>
        </authorList>
    </citation>
    <scope>NUCLEOTIDE SEQUENCE [LARGE SCALE GENOMIC DNA]</scope>
    <source>
        <strain evidence="5">DSM 44073</strain>
    </source>
</reference>
<proteinExistence type="predicted"/>
<keyword evidence="5" id="KW-1185">Reference proteome</keyword>
<dbReference type="Proteomes" id="UP000192840">
    <property type="component" value="Unassembled WGS sequence"/>
</dbReference>
<dbReference type="InterPro" id="IPR039424">
    <property type="entry name" value="SBP_5"/>
</dbReference>
<dbReference type="AlphaFoldDB" id="A0A1W2DGZ0"/>
<evidence type="ECO:0000313" key="5">
    <source>
        <dbReference type="Proteomes" id="UP000192840"/>
    </source>
</evidence>
<feature type="chain" id="PRO_5010695218" evidence="2">
    <location>
        <begin position="31"/>
        <end position="527"/>
    </location>
</feature>
<dbReference type="Gene3D" id="3.40.190.10">
    <property type="entry name" value="Periplasmic binding protein-like II"/>
    <property type="match status" value="1"/>
</dbReference>
<evidence type="ECO:0000256" key="1">
    <source>
        <dbReference type="ARBA" id="ARBA00022729"/>
    </source>
</evidence>
<feature type="signal peptide" evidence="2">
    <location>
        <begin position="1"/>
        <end position="30"/>
    </location>
</feature>
<dbReference type="Pfam" id="PF00496">
    <property type="entry name" value="SBP_bac_5"/>
    <property type="match status" value="1"/>
</dbReference>
<dbReference type="GO" id="GO:0015833">
    <property type="term" value="P:peptide transport"/>
    <property type="evidence" value="ECO:0007669"/>
    <property type="project" value="TreeGrafter"/>
</dbReference>
<dbReference type="PIRSF" id="PIRSF002741">
    <property type="entry name" value="MppA"/>
    <property type="match status" value="1"/>
</dbReference>
<evidence type="ECO:0000259" key="3">
    <source>
        <dbReference type="Pfam" id="PF00496"/>
    </source>
</evidence>
<dbReference type="PANTHER" id="PTHR30290">
    <property type="entry name" value="PERIPLASMIC BINDING COMPONENT OF ABC TRANSPORTER"/>
    <property type="match status" value="1"/>
</dbReference>
<evidence type="ECO:0000256" key="2">
    <source>
        <dbReference type="SAM" id="SignalP"/>
    </source>
</evidence>
<keyword evidence="1 2" id="KW-0732">Signal</keyword>
<gene>
    <name evidence="4" type="ORF">SAMN05660733_02975</name>
</gene>
<dbReference type="SUPFAM" id="SSF53850">
    <property type="entry name" value="Periplasmic binding protein-like II"/>
    <property type="match status" value="1"/>
</dbReference>
<name>A0A1W2DGZ0_9PSEU</name>